<protein>
    <submittedName>
        <fullName evidence="2">Uncharacterized protein</fullName>
    </submittedName>
</protein>
<proteinExistence type="predicted"/>
<feature type="region of interest" description="Disordered" evidence="1">
    <location>
        <begin position="84"/>
        <end position="108"/>
    </location>
</feature>
<accession>A0A1B1PEJ4</accession>
<evidence type="ECO:0000313" key="3">
    <source>
        <dbReference type="Proteomes" id="UP000203143"/>
    </source>
</evidence>
<dbReference type="Proteomes" id="UP000203143">
    <property type="component" value="Segment"/>
</dbReference>
<dbReference type="OrthoDB" id="25900at10239"/>
<name>A0A1B1PEJ4_9CAUD</name>
<evidence type="ECO:0000313" key="2">
    <source>
        <dbReference type="EMBL" id="ANT45394.2"/>
    </source>
</evidence>
<keyword evidence="3" id="KW-1185">Reference proteome</keyword>
<sequence>MGKFINKALKATMKVEKLFGTDKLSGGILDKYLGTDLLGNKAAQAAAQAREAELNQQALNSQQNANIIGVQGTENIAQIEAGGSAADASTLSDTKKKRAGSISSTLGI</sequence>
<dbReference type="EMBL" id="KX278419">
    <property type="protein sequence ID" value="ANT45394.2"/>
    <property type="molecule type" value="Genomic_DNA"/>
</dbReference>
<reference evidence="3" key="1">
    <citation type="submission" date="2016-05" db="EMBL/GenBank/DDBJ databases">
        <authorList>
            <person name="Shneider M.M."/>
            <person name="Kabanova A.P."/>
            <person name="Vo T.N.H."/>
            <person name="Samarov N.I."/>
            <person name="Miroshnikov K.K."/>
            <person name="Korzhenkov A.A."/>
            <person name="Karandashov V.E."/>
            <person name="Toschakov S.V."/>
            <person name="Ignatov A.N."/>
            <person name="Miroshnikov K.A."/>
        </authorList>
    </citation>
    <scope>NUCLEOTIDE SEQUENCE [LARGE SCALE GENOMIC DNA]</scope>
</reference>
<gene>
    <name evidence="2" type="ORF">BI050_gp37</name>
</gene>
<organism evidence="2 3">
    <name type="scientific">Pectobacterium phage PP90</name>
    <dbReference type="NCBI Taxonomy" id="1873959"/>
    <lineage>
        <taxon>Viruses</taxon>
        <taxon>Duplodnaviria</taxon>
        <taxon>Heunggongvirae</taxon>
        <taxon>Uroviricota</taxon>
        <taxon>Caudoviricetes</taxon>
        <taxon>Autographivirales</taxon>
        <taxon>Autoscriptoviridae</taxon>
        <taxon>Corkvirinae</taxon>
        <taxon>Phimunavirus</taxon>
        <taxon>Phimunavirus PP90</taxon>
    </lineage>
</organism>
<evidence type="ECO:0000256" key="1">
    <source>
        <dbReference type="SAM" id="MobiDB-lite"/>
    </source>
</evidence>